<dbReference type="InterPro" id="IPR028889">
    <property type="entry name" value="USP"/>
</dbReference>
<evidence type="ECO:0000256" key="4">
    <source>
        <dbReference type="ARBA" id="ARBA00022670"/>
    </source>
</evidence>
<dbReference type="InterPro" id="IPR038765">
    <property type="entry name" value="Papain-like_cys_pep_sf"/>
</dbReference>
<proteinExistence type="inferred from homology"/>
<dbReference type="GO" id="GO:0006508">
    <property type="term" value="P:proteolysis"/>
    <property type="evidence" value="ECO:0007669"/>
    <property type="project" value="UniProtKB-KW"/>
</dbReference>
<dbReference type="Proteomes" id="UP000267251">
    <property type="component" value="Unassembled WGS sequence"/>
</dbReference>
<dbReference type="Gene3D" id="3.90.70.10">
    <property type="entry name" value="Cysteine proteinases"/>
    <property type="match status" value="2"/>
</dbReference>
<comment type="similarity">
    <text evidence="2">Belongs to the peptidase C19 family.</text>
</comment>
<gene>
    <name evidence="10" type="ORF">BJ684DRAFT_17743</name>
</gene>
<feature type="compositionally biased region" description="Basic and acidic residues" evidence="8">
    <location>
        <begin position="486"/>
        <end position="502"/>
    </location>
</feature>
<feature type="region of interest" description="Disordered" evidence="8">
    <location>
        <begin position="154"/>
        <end position="178"/>
    </location>
</feature>
<feature type="region of interest" description="Disordered" evidence="8">
    <location>
        <begin position="478"/>
        <end position="502"/>
    </location>
</feature>
<evidence type="ECO:0000256" key="8">
    <source>
        <dbReference type="SAM" id="MobiDB-lite"/>
    </source>
</evidence>
<dbReference type="GO" id="GO:0004843">
    <property type="term" value="F:cysteine-type deubiquitinase activity"/>
    <property type="evidence" value="ECO:0007669"/>
    <property type="project" value="UniProtKB-EC"/>
</dbReference>
<organism evidence="10 11">
    <name type="scientific">Piptocephalis cylindrospora</name>
    <dbReference type="NCBI Taxonomy" id="1907219"/>
    <lineage>
        <taxon>Eukaryota</taxon>
        <taxon>Fungi</taxon>
        <taxon>Fungi incertae sedis</taxon>
        <taxon>Zoopagomycota</taxon>
        <taxon>Zoopagomycotina</taxon>
        <taxon>Zoopagomycetes</taxon>
        <taxon>Zoopagales</taxon>
        <taxon>Piptocephalidaceae</taxon>
        <taxon>Piptocephalis</taxon>
    </lineage>
</organism>
<dbReference type="Pfam" id="PF00443">
    <property type="entry name" value="UCH"/>
    <property type="match status" value="1"/>
</dbReference>
<evidence type="ECO:0000256" key="5">
    <source>
        <dbReference type="ARBA" id="ARBA00022786"/>
    </source>
</evidence>
<dbReference type="EC" id="3.4.19.12" evidence="3"/>
<dbReference type="PANTHER" id="PTHR24006:SF722">
    <property type="entry name" value="UBIQUITIN CARBOXYL-TERMINAL HYDROLASE 48"/>
    <property type="match status" value="1"/>
</dbReference>
<dbReference type="CDD" id="cd02257">
    <property type="entry name" value="Peptidase_C19"/>
    <property type="match status" value="1"/>
</dbReference>
<evidence type="ECO:0000256" key="2">
    <source>
        <dbReference type="ARBA" id="ARBA00009085"/>
    </source>
</evidence>
<evidence type="ECO:0000313" key="10">
    <source>
        <dbReference type="EMBL" id="RKP11683.1"/>
    </source>
</evidence>
<evidence type="ECO:0000313" key="11">
    <source>
        <dbReference type="Proteomes" id="UP000267251"/>
    </source>
</evidence>
<keyword evidence="6" id="KW-0378">Hydrolase</keyword>
<feature type="compositionally biased region" description="Polar residues" evidence="8">
    <location>
        <begin position="154"/>
        <end position="171"/>
    </location>
</feature>
<feature type="domain" description="USP" evidence="9">
    <location>
        <begin position="122"/>
        <end position="467"/>
    </location>
</feature>
<dbReference type="OrthoDB" id="6287070at2759"/>
<keyword evidence="11" id="KW-1185">Reference proteome</keyword>
<comment type="catalytic activity">
    <reaction evidence="1">
        <text>Thiol-dependent hydrolysis of ester, thioester, amide, peptide and isopeptide bonds formed by the C-terminal Gly of ubiquitin (a 76-residue protein attached to proteins as an intracellular targeting signal).</text>
        <dbReference type="EC" id="3.4.19.12"/>
    </reaction>
</comment>
<evidence type="ECO:0000259" key="9">
    <source>
        <dbReference type="PROSITE" id="PS50235"/>
    </source>
</evidence>
<keyword evidence="7" id="KW-0788">Thiol protease</keyword>
<evidence type="ECO:0000256" key="3">
    <source>
        <dbReference type="ARBA" id="ARBA00012759"/>
    </source>
</evidence>
<reference evidence="11" key="1">
    <citation type="journal article" date="2018" name="Nat. Microbiol.">
        <title>Leveraging single-cell genomics to expand the fungal tree of life.</title>
        <authorList>
            <person name="Ahrendt S.R."/>
            <person name="Quandt C.A."/>
            <person name="Ciobanu D."/>
            <person name="Clum A."/>
            <person name="Salamov A."/>
            <person name="Andreopoulos B."/>
            <person name="Cheng J.F."/>
            <person name="Woyke T."/>
            <person name="Pelin A."/>
            <person name="Henrissat B."/>
            <person name="Reynolds N.K."/>
            <person name="Benny G.L."/>
            <person name="Smith M.E."/>
            <person name="James T.Y."/>
            <person name="Grigoriev I.V."/>
        </authorList>
    </citation>
    <scope>NUCLEOTIDE SEQUENCE [LARGE SCALE GENOMIC DNA]</scope>
</reference>
<evidence type="ECO:0000256" key="7">
    <source>
        <dbReference type="ARBA" id="ARBA00022807"/>
    </source>
</evidence>
<dbReference type="PANTHER" id="PTHR24006">
    <property type="entry name" value="UBIQUITIN CARBOXYL-TERMINAL HYDROLASE"/>
    <property type="match status" value="1"/>
</dbReference>
<dbReference type="PROSITE" id="PS50235">
    <property type="entry name" value="USP_3"/>
    <property type="match status" value="1"/>
</dbReference>
<dbReference type="SUPFAM" id="SSF54001">
    <property type="entry name" value="Cysteine proteinases"/>
    <property type="match status" value="1"/>
</dbReference>
<dbReference type="GO" id="GO:0016579">
    <property type="term" value="P:protein deubiquitination"/>
    <property type="evidence" value="ECO:0007669"/>
    <property type="project" value="InterPro"/>
</dbReference>
<protein>
    <recommendedName>
        <fullName evidence="3">ubiquitinyl hydrolase 1</fullName>
        <ecNumber evidence="3">3.4.19.12</ecNumber>
    </recommendedName>
</protein>
<evidence type="ECO:0000256" key="1">
    <source>
        <dbReference type="ARBA" id="ARBA00000707"/>
    </source>
</evidence>
<dbReference type="InterPro" id="IPR050164">
    <property type="entry name" value="Peptidase_C19"/>
</dbReference>
<dbReference type="GO" id="GO:0005634">
    <property type="term" value="C:nucleus"/>
    <property type="evidence" value="ECO:0007669"/>
    <property type="project" value="UniProtKB-SubCell"/>
</dbReference>
<name>A0A4P9XZ03_9FUNG</name>
<accession>A0A4P9XZ03</accession>
<keyword evidence="4" id="KW-0645">Protease</keyword>
<dbReference type="GO" id="GO:0005829">
    <property type="term" value="C:cytosol"/>
    <property type="evidence" value="ECO:0007669"/>
    <property type="project" value="TreeGrafter"/>
</dbReference>
<sequence>MPFYLGKLRGGGGQKSFTPPPKEITNLVTVSPAASSPPIIEDQAPHRRRLFHRRSPHHRSSLSSVKHAKHLPSELIKDLTCDPSIHVSSKLLEEMGLEYREARRGHLISPPSPSRGGTVLVGGLLNDNGTSCYMDSVVFALFATSQAYDALINPPNTGSASRSPSPFQPASSRVDGKTAEELRTQLRVIVNRLRSARHVSIPLVAHLRRILRRAGWVGERETQEDATELFLHLTSILGGPLVPLTRTLTYPLPEDPASPVKSKGGKDTTITSERFLTLPLPDIPSPSSSSSSPRQGMPLILEDLIRTYLRGNNITGLEREGRRVDAQEIIQVHPFWTSESPAGVETHLRRSAFPTLSLPMMLPRYTWDLSTGSAIRDDRGIACPLVLDWSKARLAPVKDAYLVLHSAVCHEGNSPQSGHYTSWTLSQSCLRCWKADDLDSPPISSRTMTEMLRDVSLNGYLLFYECWPSSSLKAFLRGMQGPNTRGTEEHKGKSREDRVVDD</sequence>
<dbReference type="InterPro" id="IPR001394">
    <property type="entry name" value="Peptidase_C19_UCH"/>
</dbReference>
<dbReference type="EMBL" id="KZ988719">
    <property type="protein sequence ID" value="RKP11683.1"/>
    <property type="molecule type" value="Genomic_DNA"/>
</dbReference>
<evidence type="ECO:0000256" key="6">
    <source>
        <dbReference type="ARBA" id="ARBA00022801"/>
    </source>
</evidence>
<keyword evidence="5" id="KW-0833">Ubl conjugation pathway</keyword>
<dbReference type="AlphaFoldDB" id="A0A4P9XZ03"/>